<dbReference type="InterPro" id="IPR050055">
    <property type="entry name" value="EF-Tu_GTPase"/>
</dbReference>
<evidence type="ECO:0000313" key="11">
    <source>
        <dbReference type="Proteomes" id="UP001604267"/>
    </source>
</evidence>
<dbReference type="SUPFAM" id="SSF50447">
    <property type="entry name" value="Translation proteins"/>
    <property type="match status" value="1"/>
</dbReference>
<feature type="binding site" evidence="7">
    <location>
        <begin position="136"/>
        <end position="139"/>
    </location>
    <ligand>
        <name>GTP</name>
        <dbReference type="ChEBI" id="CHEBI:37565"/>
    </ligand>
</feature>
<dbReference type="NCBIfam" id="TIGR00231">
    <property type="entry name" value="small_GTP"/>
    <property type="match status" value="1"/>
</dbReference>
<keyword evidence="11" id="KW-1185">Reference proteome</keyword>
<evidence type="ECO:0000313" key="10">
    <source>
        <dbReference type="EMBL" id="MFG3016617.1"/>
    </source>
</evidence>
<gene>
    <name evidence="7 10" type="primary">tuf</name>
    <name evidence="10" type="ORF">ACGFZB_40445</name>
</gene>
<dbReference type="HAMAP" id="MF_00118_B">
    <property type="entry name" value="EF_Tu_B"/>
    <property type="match status" value="1"/>
</dbReference>
<evidence type="ECO:0000256" key="5">
    <source>
        <dbReference type="ARBA" id="ARBA00022917"/>
    </source>
</evidence>
<dbReference type="PANTHER" id="PTHR43721:SF22">
    <property type="entry name" value="ELONGATION FACTOR TU, MITOCHONDRIAL"/>
    <property type="match status" value="1"/>
</dbReference>
<dbReference type="Gene3D" id="3.40.50.300">
    <property type="entry name" value="P-loop containing nucleotide triphosphate hydrolases"/>
    <property type="match status" value="1"/>
</dbReference>
<dbReference type="InterPro" id="IPR004541">
    <property type="entry name" value="Transl_elong_EFTu/EF1A_bac/org"/>
</dbReference>
<dbReference type="InterPro" id="IPR004160">
    <property type="entry name" value="Transl_elong_EFTu/EF1A_C"/>
</dbReference>
<name>A0ABW7BL29_9ACTN</name>
<dbReference type="Proteomes" id="UP001604267">
    <property type="component" value="Unassembled WGS sequence"/>
</dbReference>
<dbReference type="InterPro" id="IPR009000">
    <property type="entry name" value="Transl_B-barrel_sf"/>
</dbReference>
<evidence type="ECO:0000256" key="7">
    <source>
        <dbReference type="HAMAP-Rule" id="MF_00118"/>
    </source>
</evidence>
<comment type="caution">
    <text evidence="10">The sequence shown here is derived from an EMBL/GenBank/DDBJ whole genome shotgun (WGS) entry which is preliminary data.</text>
</comment>
<organism evidence="10 11">
    <name type="scientific">Streptomyces cinerochromogenes</name>
    <dbReference type="NCBI Taxonomy" id="66422"/>
    <lineage>
        <taxon>Bacteria</taxon>
        <taxon>Bacillati</taxon>
        <taxon>Actinomycetota</taxon>
        <taxon>Actinomycetes</taxon>
        <taxon>Kitasatosporales</taxon>
        <taxon>Streptomycetaceae</taxon>
        <taxon>Streptomyces</taxon>
    </lineage>
</organism>
<keyword evidence="2 7" id="KW-0251">Elongation factor</keyword>
<feature type="binding site" evidence="7">
    <location>
        <begin position="19"/>
        <end position="26"/>
    </location>
    <ligand>
        <name>GTP</name>
        <dbReference type="ChEBI" id="CHEBI:37565"/>
    </ligand>
</feature>
<dbReference type="Gene3D" id="2.40.30.10">
    <property type="entry name" value="Translation factors"/>
    <property type="match status" value="2"/>
</dbReference>
<dbReference type="GO" id="GO:0003746">
    <property type="term" value="F:translation elongation factor activity"/>
    <property type="evidence" value="ECO:0007669"/>
    <property type="project" value="UniProtKB-KW"/>
</dbReference>
<evidence type="ECO:0000256" key="6">
    <source>
        <dbReference type="ARBA" id="ARBA00023134"/>
    </source>
</evidence>
<keyword evidence="7" id="KW-0963">Cytoplasm</keyword>
<keyword evidence="6 7" id="KW-0342">GTP-binding</keyword>
<keyword evidence="1 7" id="KW-0547">Nucleotide-binding</keyword>
<dbReference type="PRINTS" id="PR00315">
    <property type="entry name" value="ELONGATNFCT"/>
</dbReference>
<evidence type="ECO:0000256" key="1">
    <source>
        <dbReference type="ARBA" id="ARBA00022741"/>
    </source>
</evidence>
<reference evidence="10 11" key="1">
    <citation type="submission" date="2024-10" db="EMBL/GenBank/DDBJ databases">
        <title>The Natural Products Discovery Center: Release of the First 8490 Sequenced Strains for Exploring Actinobacteria Biosynthetic Diversity.</title>
        <authorList>
            <person name="Kalkreuter E."/>
            <person name="Kautsar S.A."/>
            <person name="Yang D."/>
            <person name="Bader C.D."/>
            <person name="Teijaro C.N."/>
            <person name="Fluegel L."/>
            <person name="Davis C.M."/>
            <person name="Simpson J.R."/>
            <person name="Lauterbach L."/>
            <person name="Steele A.D."/>
            <person name="Gui C."/>
            <person name="Meng S."/>
            <person name="Li G."/>
            <person name="Viehrig K."/>
            <person name="Ye F."/>
            <person name="Su P."/>
            <person name="Kiefer A.F."/>
            <person name="Nichols A."/>
            <person name="Cepeda A.J."/>
            <person name="Yan W."/>
            <person name="Fan B."/>
            <person name="Jiang Y."/>
            <person name="Adhikari A."/>
            <person name="Zheng C.-J."/>
            <person name="Schuster L."/>
            <person name="Cowan T.M."/>
            <person name="Smanski M.J."/>
            <person name="Chevrette M.G."/>
            <person name="De Carvalho L.P.S."/>
            <person name="Shen B."/>
        </authorList>
    </citation>
    <scope>NUCLEOTIDE SEQUENCE [LARGE SCALE GENOMIC DNA]</scope>
    <source>
        <strain evidence="10 11">NPDC048320</strain>
    </source>
</reference>
<dbReference type="NCBIfam" id="TIGR00485">
    <property type="entry name" value="EF-Tu"/>
    <property type="match status" value="1"/>
</dbReference>
<dbReference type="SUPFAM" id="SSF50465">
    <property type="entry name" value="EF-Tu/eEF-1alpha/eIF2-gamma C-terminal domain"/>
    <property type="match status" value="1"/>
</dbReference>
<dbReference type="NCBIfam" id="NF009372">
    <property type="entry name" value="PRK12735.1"/>
    <property type="match status" value="1"/>
</dbReference>
<dbReference type="InterPro" id="IPR004161">
    <property type="entry name" value="EFTu-like_2"/>
</dbReference>
<dbReference type="PROSITE" id="PS51722">
    <property type="entry name" value="G_TR_2"/>
    <property type="match status" value="1"/>
</dbReference>
<feature type="domain" description="Tr-type G" evidence="9">
    <location>
        <begin position="10"/>
        <end position="203"/>
    </location>
</feature>
<protein>
    <recommendedName>
        <fullName evidence="7 8">Elongation factor Tu</fullName>
        <shortName evidence="7">EF-Tu</shortName>
        <ecNumber evidence="7">3.6.5.3</ecNumber>
    </recommendedName>
</protein>
<proteinExistence type="inferred from homology"/>
<dbReference type="PANTHER" id="PTHR43721">
    <property type="entry name" value="ELONGATION FACTOR TU-RELATED"/>
    <property type="match status" value="1"/>
</dbReference>
<keyword evidence="7" id="KW-0479">Metal-binding</keyword>
<feature type="binding site" evidence="7">
    <location>
        <position position="26"/>
    </location>
    <ligand>
        <name>Mg(2+)</name>
        <dbReference type="ChEBI" id="CHEBI:18420"/>
    </ligand>
</feature>
<evidence type="ECO:0000256" key="8">
    <source>
        <dbReference type="NCBIfam" id="TIGR00485"/>
    </source>
</evidence>
<comment type="catalytic activity">
    <reaction evidence="7">
        <text>GTP + H2O = GDP + phosphate + H(+)</text>
        <dbReference type="Rhea" id="RHEA:19669"/>
        <dbReference type="ChEBI" id="CHEBI:15377"/>
        <dbReference type="ChEBI" id="CHEBI:15378"/>
        <dbReference type="ChEBI" id="CHEBI:37565"/>
        <dbReference type="ChEBI" id="CHEBI:43474"/>
        <dbReference type="ChEBI" id="CHEBI:58189"/>
        <dbReference type="EC" id="3.6.5.3"/>
    </reaction>
</comment>
<feature type="binding site" evidence="7">
    <location>
        <begin position="81"/>
        <end position="85"/>
    </location>
    <ligand>
        <name>GTP</name>
        <dbReference type="ChEBI" id="CHEBI:37565"/>
    </ligand>
</feature>
<keyword evidence="4 7" id="KW-0460">Magnesium</keyword>
<comment type="subunit">
    <text evidence="7">Monomer.</text>
</comment>
<comment type="similarity">
    <text evidence="7">Belongs to the TRAFAC class translation factor GTPase superfamily. Classic translation factor GTPase family. EF-Tu/EF-1A subfamily.</text>
</comment>
<dbReference type="SUPFAM" id="SSF52540">
    <property type="entry name" value="P-loop containing nucleoside triphosphate hydrolases"/>
    <property type="match status" value="1"/>
</dbReference>
<keyword evidence="3 7" id="KW-0378">Hydrolase</keyword>
<dbReference type="CDD" id="cd01884">
    <property type="entry name" value="EF_Tu"/>
    <property type="match status" value="1"/>
</dbReference>
<keyword evidence="5 7" id="KW-0648">Protein biosynthesis</keyword>
<accession>A0ABW7BL29</accession>
<dbReference type="InterPro" id="IPR041709">
    <property type="entry name" value="EF-Tu_GTP-bd"/>
</dbReference>
<comment type="subcellular location">
    <subcellularLocation>
        <location evidence="7">Cytoplasm</location>
    </subcellularLocation>
</comment>
<evidence type="ECO:0000256" key="4">
    <source>
        <dbReference type="ARBA" id="ARBA00022842"/>
    </source>
</evidence>
<dbReference type="NCBIfam" id="NF000766">
    <property type="entry name" value="PRK00049.1"/>
    <property type="match status" value="1"/>
</dbReference>
<evidence type="ECO:0000256" key="3">
    <source>
        <dbReference type="ARBA" id="ARBA00022801"/>
    </source>
</evidence>
<dbReference type="PROSITE" id="PS00301">
    <property type="entry name" value="G_TR_1"/>
    <property type="match status" value="1"/>
</dbReference>
<sequence length="406" mass="42822">MSKTPYVRTKPHLNIGTMGHVDHGKTTLTAAITKVLAARGTGTFVPFDRIDRAPEEAARGITINIAHVEYETDTRHYAHVDMPGHADYVKNMVTGAAQLDGAILVVSALDGIMPQTAEHVLLARQVGVDHIVVALNKADAGDEELADLVELEVRDLLTAQGYPGDAVPVVRVSGLRALAGDARWAASIEALLDAVDTYVPVPERYLDAPFLLPVENVLTITGRGTVVTGAVERGTLRLGDRVSVPGADVETVVTGIETFGKPMEEAQAGDNVALLLRGVPRDAVRRGHVVAAPGSVVPSRRFTARVYVLSAREGGRTTPVSSGYRPQFYIRTADVVGVVDLGETGVVRPGETVEMSVELGREVPLEPGLGFAVREGGRTVAAGTVVAVGRAAGVDRGTDRGMSASQ</sequence>
<dbReference type="InterPro" id="IPR027417">
    <property type="entry name" value="P-loop_NTPase"/>
</dbReference>
<dbReference type="InterPro" id="IPR005225">
    <property type="entry name" value="Small_GTP-bd"/>
</dbReference>
<dbReference type="InterPro" id="IPR031157">
    <property type="entry name" value="G_TR_CS"/>
</dbReference>
<dbReference type="EC" id="3.6.5.3" evidence="7"/>
<dbReference type="Pfam" id="PF00009">
    <property type="entry name" value="GTP_EFTU"/>
    <property type="match status" value="1"/>
</dbReference>
<evidence type="ECO:0000259" key="9">
    <source>
        <dbReference type="PROSITE" id="PS51722"/>
    </source>
</evidence>
<dbReference type="Pfam" id="PF03144">
    <property type="entry name" value="GTP_EFTU_D2"/>
    <property type="match status" value="1"/>
</dbReference>
<comment type="function">
    <text evidence="7">GTP hydrolase that promotes the GTP-dependent binding of aminoacyl-tRNA to the A-site of ribosomes during protein biosynthesis.</text>
</comment>
<dbReference type="RefSeq" id="WP_392825564.1">
    <property type="nucleotide sequence ID" value="NZ_JBICYV010000032.1"/>
</dbReference>
<dbReference type="NCBIfam" id="NF009373">
    <property type="entry name" value="PRK12736.1"/>
    <property type="match status" value="1"/>
</dbReference>
<dbReference type="InterPro" id="IPR000795">
    <property type="entry name" value="T_Tr_GTP-bd_dom"/>
</dbReference>
<dbReference type="EMBL" id="JBICYV010000032">
    <property type="protein sequence ID" value="MFG3016617.1"/>
    <property type="molecule type" value="Genomic_DNA"/>
</dbReference>
<dbReference type="InterPro" id="IPR009001">
    <property type="entry name" value="Transl_elong_EF1A/Init_IF2_C"/>
</dbReference>
<dbReference type="CDD" id="cd03707">
    <property type="entry name" value="EFTU_III"/>
    <property type="match status" value="1"/>
</dbReference>
<evidence type="ECO:0000256" key="2">
    <source>
        <dbReference type="ARBA" id="ARBA00022768"/>
    </source>
</evidence>
<dbReference type="Pfam" id="PF03143">
    <property type="entry name" value="GTP_EFTU_D3"/>
    <property type="match status" value="1"/>
</dbReference>